<organism evidence="2 3">
    <name type="scientific">Ciona intestinalis</name>
    <name type="common">Transparent sea squirt</name>
    <name type="synonym">Ascidia intestinalis</name>
    <dbReference type="NCBI Taxonomy" id="7719"/>
    <lineage>
        <taxon>Eukaryota</taxon>
        <taxon>Metazoa</taxon>
        <taxon>Chordata</taxon>
        <taxon>Tunicata</taxon>
        <taxon>Ascidiacea</taxon>
        <taxon>Phlebobranchia</taxon>
        <taxon>Cionidae</taxon>
        <taxon>Ciona</taxon>
    </lineage>
</organism>
<protein>
    <recommendedName>
        <fullName evidence="4">CTCK domain-containing protein</fullName>
    </recommendedName>
</protein>
<keyword evidence="1" id="KW-0732">Signal</keyword>
<reference evidence="2" key="4">
    <citation type="submission" date="2025-09" db="UniProtKB">
        <authorList>
            <consortium name="Ensembl"/>
        </authorList>
    </citation>
    <scope>IDENTIFICATION</scope>
</reference>
<evidence type="ECO:0000313" key="3">
    <source>
        <dbReference type="Proteomes" id="UP000008144"/>
    </source>
</evidence>
<reference evidence="3" key="1">
    <citation type="journal article" date="2002" name="Science">
        <title>The draft genome of Ciona intestinalis: insights into chordate and vertebrate origins.</title>
        <authorList>
            <person name="Dehal P."/>
            <person name="Satou Y."/>
            <person name="Campbell R.K."/>
            <person name="Chapman J."/>
            <person name="Degnan B."/>
            <person name="De Tomaso A."/>
            <person name="Davidson B."/>
            <person name="Di Gregorio A."/>
            <person name="Gelpke M."/>
            <person name="Goodstein D.M."/>
            <person name="Harafuji N."/>
            <person name="Hastings K.E."/>
            <person name="Ho I."/>
            <person name="Hotta K."/>
            <person name="Huang W."/>
            <person name="Kawashima T."/>
            <person name="Lemaire P."/>
            <person name="Martinez D."/>
            <person name="Meinertzhagen I.A."/>
            <person name="Necula S."/>
            <person name="Nonaka M."/>
            <person name="Putnam N."/>
            <person name="Rash S."/>
            <person name="Saiga H."/>
            <person name="Satake M."/>
            <person name="Terry A."/>
            <person name="Yamada L."/>
            <person name="Wang H.G."/>
            <person name="Awazu S."/>
            <person name="Azumi K."/>
            <person name="Boore J."/>
            <person name="Branno M."/>
            <person name="Chin-Bow S."/>
            <person name="DeSantis R."/>
            <person name="Doyle S."/>
            <person name="Francino P."/>
            <person name="Keys D.N."/>
            <person name="Haga S."/>
            <person name="Hayashi H."/>
            <person name="Hino K."/>
            <person name="Imai K.S."/>
            <person name="Inaba K."/>
            <person name="Kano S."/>
            <person name="Kobayashi K."/>
            <person name="Kobayashi M."/>
            <person name="Lee B.I."/>
            <person name="Makabe K.W."/>
            <person name="Manohar C."/>
            <person name="Matassi G."/>
            <person name="Medina M."/>
            <person name="Mochizuki Y."/>
            <person name="Mount S."/>
            <person name="Morishita T."/>
            <person name="Miura S."/>
            <person name="Nakayama A."/>
            <person name="Nishizaka S."/>
            <person name="Nomoto H."/>
            <person name="Ohta F."/>
            <person name="Oishi K."/>
            <person name="Rigoutsos I."/>
            <person name="Sano M."/>
            <person name="Sasaki A."/>
            <person name="Sasakura Y."/>
            <person name="Shoguchi E."/>
            <person name="Shin-i T."/>
            <person name="Spagnuolo A."/>
            <person name="Stainier D."/>
            <person name="Suzuki M.M."/>
            <person name="Tassy O."/>
            <person name="Takatori N."/>
            <person name="Tokuoka M."/>
            <person name="Yagi K."/>
            <person name="Yoshizaki F."/>
            <person name="Wada S."/>
            <person name="Zhang C."/>
            <person name="Hyatt P.D."/>
            <person name="Larimer F."/>
            <person name="Detter C."/>
            <person name="Doggett N."/>
            <person name="Glavina T."/>
            <person name="Hawkins T."/>
            <person name="Richardson P."/>
            <person name="Lucas S."/>
            <person name="Kohara Y."/>
            <person name="Levine M."/>
            <person name="Satoh N."/>
            <person name="Rokhsar D.S."/>
        </authorList>
    </citation>
    <scope>NUCLEOTIDE SEQUENCE [LARGE SCALE GENOMIC DNA]</scope>
</reference>
<feature type="chain" id="PRO_5003347474" description="CTCK domain-containing protein" evidence="1">
    <location>
        <begin position="19"/>
        <end position="140"/>
    </location>
</feature>
<dbReference type="HOGENOM" id="CLU_1839571_0_0_1"/>
<dbReference type="Ensembl" id="ENSCINT00000023905.2">
    <property type="protein sequence ID" value="ENSCINP00000023659.2"/>
    <property type="gene ID" value="ENSCING00000012749.2"/>
</dbReference>
<name>F7A8V3_CIOIN</name>
<evidence type="ECO:0000313" key="2">
    <source>
        <dbReference type="Ensembl" id="ENSCINP00000023659.2"/>
    </source>
</evidence>
<evidence type="ECO:0000256" key="1">
    <source>
        <dbReference type="SAM" id="SignalP"/>
    </source>
</evidence>
<evidence type="ECO:0008006" key="4">
    <source>
        <dbReference type="Google" id="ProtNLM"/>
    </source>
</evidence>
<feature type="signal peptide" evidence="1">
    <location>
        <begin position="1"/>
        <end position="18"/>
    </location>
</feature>
<reference evidence="2" key="3">
    <citation type="submission" date="2025-08" db="UniProtKB">
        <authorList>
            <consortium name="Ensembl"/>
        </authorList>
    </citation>
    <scope>IDENTIFICATION</scope>
</reference>
<dbReference type="InParanoid" id="F7A8V3"/>
<keyword evidence="3" id="KW-1185">Reference proteome</keyword>
<sequence>SSFRIIALFLLISVLADASKQAKLFKKAKRGLDRRTVEFLKRNKCTVRGGESREDIGVARWSQIIFSCHNLEQDLPSVICDKKCVNPVTCRKIRGARNVPVPIVSTVQTRDGSWEEVTLHAACTCVARGRVTSRCNSRNK</sequence>
<dbReference type="AlphaFoldDB" id="F7A8V3"/>
<reference evidence="2" key="2">
    <citation type="journal article" date="2008" name="Genome Biol.">
        <title>Improved genome assembly and evidence-based global gene model set for the chordate Ciona intestinalis: new insight into intron and operon populations.</title>
        <authorList>
            <person name="Satou Y."/>
            <person name="Mineta K."/>
            <person name="Ogasawara M."/>
            <person name="Sasakura Y."/>
            <person name="Shoguchi E."/>
            <person name="Ueno K."/>
            <person name="Yamada L."/>
            <person name="Matsumoto J."/>
            <person name="Wasserscheid J."/>
            <person name="Dewar K."/>
            <person name="Wiley G.B."/>
            <person name="Macmil S.L."/>
            <person name="Roe B.A."/>
            <person name="Zeller R.W."/>
            <person name="Hastings K.E."/>
            <person name="Lemaire P."/>
            <person name="Lindquist E."/>
            <person name="Endo T."/>
            <person name="Hotta K."/>
            <person name="Inaba K."/>
        </authorList>
    </citation>
    <scope>NUCLEOTIDE SEQUENCE [LARGE SCALE GENOMIC DNA]</scope>
    <source>
        <strain evidence="2">wild type</strain>
    </source>
</reference>
<dbReference type="EMBL" id="EAAA01000270">
    <property type="status" value="NOT_ANNOTATED_CDS"/>
    <property type="molecule type" value="Genomic_DNA"/>
</dbReference>
<accession>F7A8V3</accession>
<proteinExistence type="predicted"/>
<dbReference type="Proteomes" id="UP000008144">
    <property type="component" value="Chromosome 1"/>
</dbReference>